<reference evidence="2" key="1">
    <citation type="journal article" date="2023" name="Commun. Biol.">
        <title>Genome analysis of Parmales, the sister group of diatoms, reveals the evolutionary specialization of diatoms from phago-mixotrophs to photoautotrophs.</title>
        <authorList>
            <person name="Ban H."/>
            <person name="Sato S."/>
            <person name="Yoshikawa S."/>
            <person name="Yamada K."/>
            <person name="Nakamura Y."/>
            <person name="Ichinomiya M."/>
            <person name="Sato N."/>
            <person name="Blanc-Mathieu R."/>
            <person name="Endo H."/>
            <person name="Kuwata A."/>
            <person name="Ogata H."/>
        </authorList>
    </citation>
    <scope>NUCLEOTIDE SEQUENCE [LARGE SCALE GENOMIC DNA]</scope>
    <source>
        <strain evidence="2">NIES 3700</strain>
    </source>
</reference>
<name>A0A9W6ZFU8_9STRA</name>
<keyword evidence="2" id="KW-1185">Reference proteome</keyword>
<dbReference type="Proteomes" id="UP001165122">
    <property type="component" value="Unassembled WGS sequence"/>
</dbReference>
<organism evidence="1 2">
    <name type="scientific">Triparma laevis f. longispina</name>
    <dbReference type="NCBI Taxonomy" id="1714387"/>
    <lineage>
        <taxon>Eukaryota</taxon>
        <taxon>Sar</taxon>
        <taxon>Stramenopiles</taxon>
        <taxon>Ochrophyta</taxon>
        <taxon>Bolidophyceae</taxon>
        <taxon>Parmales</taxon>
        <taxon>Triparmaceae</taxon>
        <taxon>Triparma</taxon>
    </lineage>
</organism>
<proteinExistence type="predicted"/>
<evidence type="ECO:0000313" key="1">
    <source>
        <dbReference type="EMBL" id="GMH53607.1"/>
    </source>
</evidence>
<comment type="caution">
    <text evidence="1">The sequence shown here is derived from an EMBL/GenBank/DDBJ whole genome shotgun (WGS) entry which is preliminary data.</text>
</comment>
<accession>A0A9W6ZFU8</accession>
<gene>
    <name evidence="1" type="ORF">TrLO_g213</name>
</gene>
<evidence type="ECO:0000313" key="2">
    <source>
        <dbReference type="Proteomes" id="UP001165122"/>
    </source>
</evidence>
<sequence length="124" mass="14907">MSGRRFGKPFLLAQKSDDVEDALARELKTRLLSLEFVEDQWRIERYRLEFRRMKSILTSSPRHVPYEAAKAWVQAQNMWKTQEEWWDWIASGEKHTFYIPSDPETHYRRVGGWEGWDVFLGDNI</sequence>
<protein>
    <submittedName>
        <fullName evidence="1">Uncharacterized protein</fullName>
    </submittedName>
</protein>
<dbReference type="AlphaFoldDB" id="A0A9W6ZFU8"/>
<dbReference type="EMBL" id="BRXW01000425">
    <property type="protein sequence ID" value="GMH53607.1"/>
    <property type="molecule type" value="Genomic_DNA"/>
</dbReference>